<proteinExistence type="predicted"/>
<organism evidence="2 3">
    <name type="scientific">Senna tora</name>
    <dbReference type="NCBI Taxonomy" id="362788"/>
    <lineage>
        <taxon>Eukaryota</taxon>
        <taxon>Viridiplantae</taxon>
        <taxon>Streptophyta</taxon>
        <taxon>Embryophyta</taxon>
        <taxon>Tracheophyta</taxon>
        <taxon>Spermatophyta</taxon>
        <taxon>Magnoliopsida</taxon>
        <taxon>eudicotyledons</taxon>
        <taxon>Gunneridae</taxon>
        <taxon>Pentapetalae</taxon>
        <taxon>rosids</taxon>
        <taxon>fabids</taxon>
        <taxon>Fabales</taxon>
        <taxon>Fabaceae</taxon>
        <taxon>Caesalpinioideae</taxon>
        <taxon>Cassia clade</taxon>
        <taxon>Senna</taxon>
    </lineage>
</organism>
<dbReference type="OrthoDB" id="1436435at2759"/>
<keyword evidence="2" id="KW-0548">Nucleotidyltransferase</keyword>
<dbReference type="EMBL" id="JAAIUW010000010">
    <property type="protein sequence ID" value="KAF7811783.1"/>
    <property type="molecule type" value="Genomic_DNA"/>
</dbReference>
<dbReference type="InterPro" id="IPR002156">
    <property type="entry name" value="RNaseH_domain"/>
</dbReference>
<name>A0A834SY31_9FABA</name>
<keyword evidence="3" id="KW-1185">Reference proteome</keyword>
<keyword evidence="2" id="KW-0695">RNA-directed DNA polymerase</keyword>
<evidence type="ECO:0000259" key="1">
    <source>
        <dbReference type="Pfam" id="PF13456"/>
    </source>
</evidence>
<dbReference type="GO" id="GO:0004523">
    <property type="term" value="F:RNA-DNA hybrid ribonuclease activity"/>
    <property type="evidence" value="ECO:0007669"/>
    <property type="project" value="InterPro"/>
</dbReference>
<dbReference type="InterPro" id="IPR012337">
    <property type="entry name" value="RNaseH-like_sf"/>
</dbReference>
<dbReference type="PANTHER" id="PTHR47723:SF19">
    <property type="entry name" value="POLYNUCLEOTIDYL TRANSFERASE, RIBONUCLEASE H-LIKE SUPERFAMILY PROTEIN"/>
    <property type="match status" value="1"/>
</dbReference>
<dbReference type="Gene3D" id="3.30.420.10">
    <property type="entry name" value="Ribonuclease H-like superfamily/Ribonuclease H"/>
    <property type="match status" value="1"/>
</dbReference>
<evidence type="ECO:0000313" key="3">
    <source>
        <dbReference type="Proteomes" id="UP000634136"/>
    </source>
</evidence>
<dbReference type="Proteomes" id="UP000634136">
    <property type="component" value="Unassembled WGS sequence"/>
</dbReference>
<dbReference type="AlphaFoldDB" id="A0A834SY31"/>
<reference evidence="2" key="1">
    <citation type="submission" date="2020-09" db="EMBL/GenBank/DDBJ databases">
        <title>Genome-Enabled Discovery of Anthraquinone Biosynthesis in Senna tora.</title>
        <authorList>
            <person name="Kang S.-H."/>
            <person name="Pandey R.P."/>
            <person name="Lee C.-M."/>
            <person name="Sim J.-S."/>
            <person name="Jeong J.-T."/>
            <person name="Choi B.-S."/>
            <person name="Jung M."/>
            <person name="Ginzburg D."/>
            <person name="Zhao K."/>
            <person name="Won S.Y."/>
            <person name="Oh T.-J."/>
            <person name="Yu Y."/>
            <person name="Kim N.-H."/>
            <person name="Lee O.R."/>
            <person name="Lee T.-H."/>
            <person name="Bashyal P."/>
            <person name="Kim T.-S."/>
            <person name="Lee W.-H."/>
            <person name="Kawkins C."/>
            <person name="Kim C.-K."/>
            <person name="Kim J.S."/>
            <person name="Ahn B.O."/>
            <person name="Rhee S.Y."/>
            <person name="Sohng J.K."/>
        </authorList>
    </citation>
    <scope>NUCLEOTIDE SEQUENCE</scope>
    <source>
        <tissue evidence="2">Leaf</tissue>
    </source>
</reference>
<sequence>MGRMEWLVKNLSSDFGKSGRPWESVFAVAVWIFWKMRNAEVFQSQEAAIMDPMNHIFQLVDAFTRAQSRQGMGLVKFHANSPALISWRKPEIGWIKINMDAARQESLRRVACGGVARDCQGNVVAGFARFIGDCSTLVGIKMVHLESDSLMAINLLNRPIQSCHPCFGILIGIKRLLQQDWMVRLDHVLREGNMVADACAKHALGKGTDLEVFSVAPAAVARWVKHDANGGGLVRSGLA</sequence>
<gene>
    <name evidence="2" type="ORF">G2W53_032759</name>
</gene>
<keyword evidence="2" id="KW-0808">Transferase</keyword>
<dbReference type="GO" id="GO:0003964">
    <property type="term" value="F:RNA-directed DNA polymerase activity"/>
    <property type="evidence" value="ECO:0007669"/>
    <property type="project" value="UniProtKB-KW"/>
</dbReference>
<protein>
    <submittedName>
        <fullName evidence="2">Reverse transcriptase</fullName>
    </submittedName>
</protein>
<dbReference type="InterPro" id="IPR053151">
    <property type="entry name" value="RNase_H-like"/>
</dbReference>
<dbReference type="CDD" id="cd06222">
    <property type="entry name" value="RNase_H_like"/>
    <property type="match status" value="1"/>
</dbReference>
<accession>A0A834SY31</accession>
<comment type="caution">
    <text evidence="2">The sequence shown here is derived from an EMBL/GenBank/DDBJ whole genome shotgun (WGS) entry which is preliminary data.</text>
</comment>
<feature type="domain" description="RNase H type-1" evidence="1">
    <location>
        <begin position="139"/>
        <end position="203"/>
    </location>
</feature>
<dbReference type="InterPro" id="IPR036397">
    <property type="entry name" value="RNaseH_sf"/>
</dbReference>
<dbReference type="PANTHER" id="PTHR47723">
    <property type="entry name" value="OS05G0353850 PROTEIN"/>
    <property type="match status" value="1"/>
</dbReference>
<dbReference type="Pfam" id="PF13456">
    <property type="entry name" value="RVT_3"/>
    <property type="match status" value="1"/>
</dbReference>
<dbReference type="GO" id="GO:0003676">
    <property type="term" value="F:nucleic acid binding"/>
    <property type="evidence" value="ECO:0007669"/>
    <property type="project" value="InterPro"/>
</dbReference>
<dbReference type="InterPro" id="IPR044730">
    <property type="entry name" value="RNase_H-like_dom_plant"/>
</dbReference>
<dbReference type="SUPFAM" id="SSF53098">
    <property type="entry name" value="Ribonuclease H-like"/>
    <property type="match status" value="1"/>
</dbReference>
<evidence type="ECO:0000313" key="2">
    <source>
        <dbReference type="EMBL" id="KAF7811783.1"/>
    </source>
</evidence>